<dbReference type="PANTHER" id="PTHR43833:SF9">
    <property type="entry name" value="POTASSIUM CHANNEL PROTEIN YUGO-RELATED"/>
    <property type="match status" value="1"/>
</dbReference>
<feature type="domain" description="RCK N-terminal" evidence="3">
    <location>
        <begin position="101"/>
        <end position="226"/>
    </location>
</feature>
<dbReference type="Gene3D" id="3.40.50.720">
    <property type="entry name" value="NAD(P)-binding Rossmann-like Domain"/>
    <property type="match status" value="1"/>
</dbReference>
<feature type="transmembrane region" description="Helical" evidence="2">
    <location>
        <begin position="31"/>
        <end position="48"/>
    </location>
</feature>
<feature type="transmembrane region" description="Helical" evidence="2">
    <location>
        <begin position="6"/>
        <end position="24"/>
    </location>
</feature>
<dbReference type="PRINTS" id="PR00169">
    <property type="entry name" value="KCHANNEL"/>
</dbReference>
<keyword evidence="2" id="KW-0472">Membrane</keyword>
<comment type="caution">
    <text evidence="4">The sequence shown here is derived from an EMBL/GenBank/DDBJ whole genome shotgun (WGS) entry which is preliminary data.</text>
</comment>
<dbReference type="PANTHER" id="PTHR43833">
    <property type="entry name" value="POTASSIUM CHANNEL PROTEIN 2-RELATED-RELATED"/>
    <property type="match status" value="1"/>
</dbReference>
<gene>
    <name evidence="4" type="ORF">ACFFJ8_08645</name>
</gene>
<dbReference type="Gene3D" id="1.10.287.70">
    <property type="match status" value="1"/>
</dbReference>
<dbReference type="InterPro" id="IPR036291">
    <property type="entry name" value="NAD(P)-bd_dom_sf"/>
</dbReference>
<proteinExistence type="predicted"/>
<protein>
    <submittedName>
        <fullName evidence="4">Ion channel</fullName>
    </submittedName>
</protein>
<feature type="transmembrane region" description="Helical" evidence="2">
    <location>
        <begin position="60"/>
        <end position="81"/>
    </location>
</feature>
<dbReference type="SUPFAM" id="SSF81324">
    <property type="entry name" value="Voltage-gated potassium channels"/>
    <property type="match status" value="1"/>
</dbReference>
<keyword evidence="2" id="KW-0812">Transmembrane</keyword>
<dbReference type="SUPFAM" id="SSF51735">
    <property type="entry name" value="NAD(P)-binding Rossmann-fold domains"/>
    <property type="match status" value="1"/>
</dbReference>
<name>A0ABV6J6D4_9BACL</name>
<evidence type="ECO:0000313" key="4">
    <source>
        <dbReference type="EMBL" id="MFC0391440.1"/>
    </source>
</evidence>
<dbReference type="InterPro" id="IPR003148">
    <property type="entry name" value="RCK_N"/>
</dbReference>
<dbReference type="Pfam" id="PF22614">
    <property type="entry name" value="Slo-like_RCK"/>
    <property type="match status" value="1"/>
</dbReference>
<evidence type="ECO:0000313" key="5">
    <source>
        <dbReference type="Proteomes" id="UP001589818"/>
    </source>
</evidence>
<dbReference type="Proteomes" id="UP001589818">
    <property type="component" value="Unassembled WGS sequence"/>
</dbReference>
<sequence>MNNVVLFSWTIILVVVSSFFMWYLEPDTFTSPFVGLWWTMTTLTTVGYGDVSPSTVMGRIYAMVLFIIGIGLIGVVIGKIIDALTIFSKRREEGRMNYSGQHHIILIGWNRKTEFALKEIFSSEYLGDVVIIDQLPKSPFDGDKVYYIQGDPADDQTLLKANLTQAKSVILFADHHIEEPSLIDGKTLLIATSIERIAPHVHTTVEIMLENHIKNFQHVQVNHFLVSGEMISRLAVRSAFSEEHGSIIAQLVSRHGDDLFEITRRPHWITYRDAFLELLDEGATLVADGNDLGINRKLDDAIPPHAKLLIISNKETLSTILHRGKE</sequence>
<dbReference type="InterPro" id="IPR050721">
    <property type="entry name" value="Trk_Ktr_HKT_K-transport"/>
</dbReference>
<keyword evidence="2" id="KW-1133">Transmembrane helix</keyword>
<evidence type="ECO:0000256" key="2">
    <source>
        <dbReference type="SAM" id="Phobius"/>
    </source>
</evidence>
<dbReference type="RefSeq" id="WP_204819910.1">
    <property type="nucleotide sequence ID" value="NZ_JANHOF010000006.1"/>
</dbReference>
<comment type="subcellular location">
    <subcellularLocation>
        <location evidence="1">Cell membrane</location>
        <topology evidence="1">Multi-pass membrane protein</topology>
    </subcellularLocation>
</comment>
<dbReference type="InterPro" id="IPR013099">
    <property type="entry name" value="K_chnl_dom"/>
</dbReference>
<keyword evidence="5" id="KW-1185">Reference proteome</keyword>
<evidence type="ECO:0000259" key="3">
    <source>
        <dbReference type="PROSITE" id="PS51201"/>
    </source>
</evidence>
<dbReference type="PROSITE" id="PS51201">
    <property type="entry name" value="RCK_N"/>
    <property type="match status" value="1"/>
</dbReference>
<organism evidence="4 5">
    <name type="scientific">Paenibacillus mendelii</name>
    <dbReference type="NCBI Taxonomy" id="206163"/>
    <lineage>
        <taxon>Bacteria</taxon>
        <taxon>Bacillati</taxon>
        <taxon>Bacillota</taxon>
        <taxon>Bacilli</taxon>
        <taxon>Bacillales</taxon>
        <taxon>Paenibacillaceae</taxon>
        <taxon>Paenibacillus</taxon>
    </lineage>
</organism>
<evidence type="ECO:0000256" key="1">
    <source>
        <dbReference type="ARBA" id="ARBA00004651"/>
    </source>
</evidence>
<reference evidence="4 5" key="1">
    <citation type="submission" date="2024-09" db="EMBL/GenBank/DDBJ databases">
        <authorList>
            <person name="Sun Q."/>
            <person name="Mori K."/>
        </authorList>
    </citation>
    <scope>NUCLEOTIDE SEQUENCE [LARGE SCALE GENOMIC DNA]</scope>
    <source>
        <strain evidence="4 5">CCM 4839</strain>
    </source>
</reference>
<accession>A0ABV6J6D4</accession>
<dbReference type="EMBL" id="JBHLVF010000011">
    <property type="protein sequence ID" value="MFC0391440.1"/>
    <property type="molecule type" value="Genomic_DNA"/>
</dbReference>
<dbReference type="Pfam" id="PF07885">
    <property type="entry name" value="Ion_trans_2"/>
    <property type="match status" value="1"/>
</dbReference>